<evidence type="ECO:0000313" key="2">
    <source>
        <dbReference type="Proteomes" id="UP000069850"/>
    </source>
</evidence>
<dbReference type="KEGG" id="mema:MMAB1_1437"/>
<gene>
    <name evidence="1" type="ORF">MMAB1_1437</name>
</gene>
<dbReference type="Proteomes" id="UP000069850">
    <property type="component" value="Chromosome 1"/>
</dbReference>
<reference evidence="1 2" key="1">
    <citation type="submission" date="2016-01" db="EMBL/GenBank/DDBJ databases">
        <authorList>
            <person name="Manzoor S."/>
        </authorList>
    </citation>
    <scope>NUCLEOTIDE SEQUENCE [LARGE SCALE GENOMIC DNA]</scope>
    <source>
        <strain evidence="1">Methanoculleus sp MAB1</strain>
    </source>
</reference>
<evidence type="ECO:0000313" key="1">
    <source>
        <dbReference type="EMBL" id="CVK32650.1"/>
    </source>
</evidence>
<organism evidence="1 2">
    <name type="scientific">Methanoculleus bourgensis</name>
    <dbReference type="NCBI Taxonomy" id="83986"/>
    <lineage>
        <taxon>Archaea</taxon>
        <taxon>Methanobacteriati</taxon>
        <taxon>Methanobacteriota</taxon>
        <taxon>Stenosarchaea group</taxon>
        <taxon>Methanomicrobia</taxon>
        <taxon>Methanomicrobiales</taxon>
        <taxon>Methanomicrobiaceae</taxon>
        <taxon>Methanoculleus</taxon>
    </lineage>
</organism>
<name>A0A0X3BL62_9EURY</name>
<accession>A0A0X3BL62</accession>
<dbReference type="OrthoDB" id="112102at2157"/>
<dbReference type="GeneID" id="27137302"/>
<protein>
    <submittedName>
        <fullName evidence="1">Uncharacterized protein</fullName>
    </submittedName>
</protein>
<dbReference type="EMBL" id="LT158599">
    <property type="protein sequence ID" value="CVK32650.1"/>
    <property type="molecule type" value="Genomic_DNA"/>
</dbReference>
<sequence length="403" mass="43694">MKPHAFSKARMMPAACCLVIALMLLAAPAMAATTEITVTKYCDNNYSAAADSETLDLAALQALSSVYSNGPVYMQGGTFDYNLSTWAYTEDSMTYFGGHNGTYVSNITDRVGGMSVGDEIKVAASDGYGMYFNYTNVYAPAACQGDMILAWWDSDSGVVPTWTKGLRLFFYTPAGTYGMSDSLNFTNADMRDSMASWYWRMVTDKYSPYGTFPSAKGLTVQTVSDLEIYPPHRYDFNTTGDTTEWAYEGEVSGVPNDATTPSTQITNTIDLTKIADDDGTSYSTSSNTDSYYAAQRFVFNVTESAANIEKLNVTWIGTGTNAGGTNGADLYIWNGSSYELLQSSTGSTEVMLTGEKTSSISNYINDGNVTVLVKQKSASDGFDASVLVTDYVKLVVTHHHSNS</sequence>
<dbReference type="AlphaFoldDB" id="A0A0X3BL62"/>
<proteinExistence type="predicted"/>
<dbReference type="RefSeq" id="WP_062263158.1">
    <property type="nucleotide sequence ID" value="NZ_LT158599.1"/>
</dbReference>